<accession>A0AA48L5I6</accession>
<dbReference type="AlphaFoldDB" id="A0AA48L5I6"/>
<dbReference type="EMBL" id="AP028216">
    <property type="protein sequence ID" value="BEI92374.1"/>
    <property type="molecule type" value="Genomic_DNA"/>
</dbReference>
<dbReference type="GeneID" id="85496244"/>
<dbReference type="KEGG" id="ccac:CcaHIS019_0500020"/>
<evidence type="ECO:0000313" key="3">
    <source>
        <dbReference type="Proteomes" id="UP001233271"/>
    </source>
</evidence>
<gene>
    <name evidence="2" type="ORF">CcaverHIS019_0500020</name>
</gene>
<feature type="compositionally biased region" description="Low complexity" evidence="1">
    <location>
        <begin position="308"/>
        <end position="321"/>
    </location>
</feature>
<reference evidence="2" key="1">
    <citation type="journal article" date="2023" name="BMC Genomics">
        <title>Chromosome-level genome assemblies of Cutaneotrichosporon spp. (Trichosporonales, Basidiomycota) reveal imbalanced evolution between nucleotide sequences and chromosome synteny.</title>
        <authorList>
            <person name="Kobayashi Y."/>
            <person name="Kayamori A."/>
            <person name="Aoki K."/>
            <person name="Shiwa Y."/>
            <person name="Matsutani M."/>
            <person name="Fujita N."/>
            <person name="Sugita T."/>
            <person name="Iwasaki W."/>
            <person name="Tanaka N."/>
            <person name="Takashima M."/>
        </authorList>
    </citation>
    <scope>NUCLEOTIDE SEQUENCE</scope>
    <source>
        <strain evidence="2">HIS019</strain>
    </source>
</reference>
<dbReference type="Proteomes" id="UP001233271">
    <property type="component" value="Chromosome 5"/>
</dbReference>
<proteinExistence type="predicted"/>
<feature type="compositionally biased region" description="Basic and acidic residues" evidence="1">
    <location>
        <begin position="340"/>
        <end position="364"/>
    </location>
</feature>
<evidence type="ECO:0000313" key="2">
    <source>
        <dbReference type="EMBL" id="BEI92374.1"/>
    </source>
</evidence>
<feature type="region of interest" description="Disordered" evidence="1">
    <location>
        <begin position="263"/>
        <end position="381"/>
    </location>
</feature>
<feature type="compositionally biased region" description="Polar residues" evidence="1">
    <location>
        <begin position="288"/>
        <end position="305"/>
    </location>
</feature>
<name>A0AA48L5I6_9TREE</name>
<feature type="compositionally biased region" description="Polar residues" evidence="1">
    <location>
        <begin position="322"/>
        <end position="333"/>
    </location>
</feature>
<keyword evidence="3" id="KW-1185">Reference proteome</keyword>
<protein>
    <submittedName>
        <fullName evidence="2">Uncharacterized protein</fullName>
    </submittedName>
</protein>
<organism evidence="2 3">
    <name type="scientific">Cutaneotrichosporon cavernicola</name>
    <dbReference type="NCBI Taxonomy" id="279322"/>
    <lineage>
        <taxon>Eukaryota</taxon>
        <taxon>Fungi</taxon>
        <taxon>Dikarya</taxon>
        <taxon>Basidiomycota</taxon>
        <taxon>Agaricomycotina</taxon>
        <taxon>Tremellomycetes</taxon>
        <taxon>Trichosporonales</taxon>
        <taxon>Trichosporonaceae</taxon>
        <taxon>Cutaneotrichosporon</taxon>
    </lineage>
</organism>
<feature type="compositionally biased region" description="Low complexity" evidence="1">
    <location>
        <begin position="271"/>
        <end position="284"/>
    </location>
</feature>
<dbReference type="RefSeq" id="XP_060457639.1">
    <property type="nucleotide sequence ID" value="XM_060601113.1"/>
</dbReference>
<sequence>MSRYDNVLVPVRDRYPLSTETQIDICNVSPFSDIKRIKELVRDITGVATDAFVEVESLRAGKQYRISYPSSEAANRALALLNSHPALDGEGIDFGRPGDAFYPTLTDLFTIRTVEAVTCLGNGAPREVGCYKYSKDDNNGPWTEDLAWPDGVPTPSQVYDAASQYGAIHHVTVMLREDLDDWYEDPDRSGPWEATVQFFDPEDAGRMDQRVDEQTPFVGWLVDVYVLDTDVHAQKALYHANEVRRAQGLPPLGPETIKMRVEQARAKERQAAAASAAADGTMRALDGSTETQTQNKDVSSDSPKSQRSHAGSDSKASSGSSTFNPQTPPQADSTGLADSHVVRGDHDEQVRSQRLGKEQAEEHGCSGGLQDLTEDYRKSGA</sequence>
<evidence type="ECO:0000256" key="1">
    <source>
        <dbReference type="SAM" id="MobiDB-lite"/>
    </source>
</evidence>